<protein>
    <recommendedName>
        <fullName evidence="3">DUF72 domain-containing protein</fullName>
    </recommendedName>
</protein>
<dbReference type="SUPFAM" id="SSF117396">
    <property type="entry name" value="TM1631-like"/>
    <property type="match status" value="1"/>
</dbReference>
<dbReference type="Pfam" id="PF01904">
    <property type="entry name" value="DUF72"/>
    <property type="match status" value="1"/>
</dbReference>
<dbReference type="Proteomes" id="UP000076234">
    <property type="component" value="Chromosome"/>
</dbReference>
<dbReference type="KEGG" id="ster:AOA14_02840"/>
<dbReference type="EMBL" id="CP013342">
    <property type="protein sequence ID" value="AMU93541.1"/>
    <property type="molecule type" value="Genomic_DNA"/>
</dbReference>
<sequence>MTIHIGIGGWTYEPWRGTFYPPKHPQKRELDYAGQHLTAIEINGTYYGSQKPESFANWAAAVPDGFKFSVKASRFCTNRKQLADGAASVEKFLTQGLTRLGDRLGPILWQFMATKTFDRDDFARFLDLLPESQDGLPLRHALEVRHESFRDAAFVDLARERNMAIVFADSDEFPCIDEATADFSYARLQRSRDDVATGYDEAALDHWEARAKAWATGERDAYVFFIAGAKVRNPAAAQALIARLGG</sequence>
<accession>A0A142VUY1</accession>
<proteinExistence type="predicted"/>
<dbReference type="PANTHER" id="PTHR30348:SF4">
    <property type="entry name" value="DUF72 DOMAIN-CONTAINING PROTEIN"/>
    <property type="match status" value="1"/>
</dbReference>
<organism evidence="1 2">
    <name type="scientific">Sphingopyxis terrae subsp. terrae NBRC 15098</name>
    <dbReference type="NCBI Taxonomy" id="1219058"/>
    <lineage>
        <taxon>Bacteria</taxon>
        <taxon>Pseudomonadati</taxon>
        <taxon>Pseudomonadota</taxon>
        <taxon>Alphaproteobacteria</taxon>
        <taxon>Sphingomonadales</taxon>
        <taxon>Sphingomonadaceae</taxon>
        <taxon>Sphingopyxis</taxon>
    </lineage>
</organism>
<gene>
    <name evidence="1" type="ORF">AOA14_02840</name>
</gene>
<dbReference type="RefSeq" id="WP_062900681.1">
    <property type="nucleotide sequence ID" value="NZ_CP013342.1"/>
</dbReference>
<reference evidence="2" key="1">
    <citation type="submission" date="2015-11" db="EMBL/GenBank/DDBJ databases">
        <title>Complete genome sequence of a polyethylene glycol-degrading strain Sphingopyxis terrae strain 203-1 (NBRC 15098).</title>
        <authorList>
            <person name="Yoshiyuki O."/>
            <person name="Shouta N."/>
            <person name="Nagata Y."/>
            <person name="Numata M."/>
            <person name="Tsuchikane K."/>
            <person name="Hosoyama A."/>
            <person name="Yamazoe A."/>
            <person name="Tsuda M."/>
            <person name="Fujita N."/>
            <person name="Kawai F."/>
        </authorList>
    </citation>
    <scope>NUCLEOTIDE SEQUENCE [LARGE SCALE GENOMIC DNA]</scope>
    <source>
        <strain evidence="2">203-1</strain>
    </source>
</reference>
<dbReference type="AlphaFoldDB" id="A0A142VUY1"/>
<evidence type="ECO:0008006" key="3">
    <source>
        <dbReference type="Google" id="ProtNLM"/>
    </source>
</evidence>
<dbReference type="Gene3D" id="3.20.20.410">
    <property type="entry name" value="Protein of unknown function UPF0759"/>
    <property type="match status" value="1"/>
</dbReference>
<evidence type="ECO:0000313" key="2">
    <source>
        <dbReference type="Proteomes" id="UP000076234"/>
    </source>
</evidence>
<evidence type="ECO:0000313" key="1">
    <source>
        <dbReference type="EMBL" id="AMU93541.1"/>
    </source>
</evidence>
<dbReference type="InterPro" id="IPR002763">
    <property type="entry name" value="DUF72"/>
</dbReference>
<dbReference type="PANTHER" id="PTHR30348">
    <property type="entry name" value="UNCHARACTERIZED PROTEIN YECE"/>
    <property type="match status" value="1"/>
</dbReference>
<reference evidence="1 2" key="2">
    <citation type="journal article" date="2016" name="Genome Announc.">
        <title>Complete Genome Sequence of Sphingopyxis terrae Strain 203-1 (NBRC 111660), a Polyethylene Glycol Degrader.</title>
        <authorList>
            <person name="Ohtsubo Y."/>
            <person name="Nonoyama S."/>
            <person name="Nagata Y."/>
            <person name="Numata M."/>
            <person name="Tsuchikane K."/>
            <person name="Hosoyama A."/>
            <person name="Yamazoe A."/>
            <person name="Tsuda M."/>
            <person name="Fujita N."/>
            <person name="Kawai F."/>
        </authorList>
    </citation>
    <scope>NUCLEOTIDE SEQUENCE [LARGE SCALE GENOMIC DNA]</scope>
    <source>
        <strain evidence="1 2">203-1</strain>
    </source>
</reference>
<dbReference type="InterPro" id="IPR036520">
    <property type="entry name" value="UPF0759_sf"/>
</dbReference>
<name>A0A142VUY1_9SPHN</name>
<dbReference type="STRING" id="1219058.AOA14_02840"/>